<evidence type="ECO:0000259" key="6">
    <source>
        <dbReference type="Pfam" id="PF06470"/>
    </source>
</evidence>
<organism evidence="7 8">
    <name type="scientific">Strongyloides papillosus</name>
    <name type="common">Intestinal threadworm</name>
    <dbReference type="NCBI Taxonomy" id="174720"/>
    <lineage>
        <taxon>Eukaryota</taxon>
        <taxon>Metazoa</taxon>
        <taxon>Ecdysozoa</taxon>
        <taxon>Nematoda</taxon>
        <taxon>Chromadorea</taxon>
        <taxon>Rhabditida</taxon>
        <taxon>Tylenchina</taxon>
        <taxon>Panagrolaimomorpha</taxon>
        <taxon>Strongyloidoidea</taxon>
        <taxon>Strongyloididae</taxon>
        <taxon>Strongyloides</taxon>
    </lineage>
</organism>
<protein>
    <recommendedName>
        <fullName evidence="3">Structural maintenance of chromosomes protein</fullName>
    </recommendedName>
</protein>
<proteinExistence type="inferred from homology"/>
<dbReference type="Gene3D" id="1.20.1060.20">
    <property type="match status" value="1"/>
</dbReference>
<dbReference type="PIRSF" id="PIRSF005719">
    <property type="entry name" value="SMC"/>
    <property type="match status" value="1"/>
</dbReference>
<dbReference type="InterPro" id="IPR024704">
    <property type="entry name" value="SMC"/>
</dbReference>
<feature type="domain" description="SMC hinge" evidence="6">
    <location>
        <begin position="515"/>
        <end position="632"/>
    </location>
</feature>
<feature type="coiled-coil region" evidence="4">
    <location>
        <begin position="806"/>
        <end position="873"/>
    </location>
</feature>
<dbReference type="Proteomes" id="UP000046392">
    <property type="component" value="Unplaced"/>
</dbReference>
<dbReference type="GO" id="GO:0016887">
    <property type="term" value="F:ATP hydrolysis activity"/>
    <property type="evidence" value="ECO:0007669"/>
    <property type="project" value="InterPro"/>
</dbReference>
<dbReference type="PANTHER" id="PTHR18937">
    <property type="entry name" value="STRUCTURAL MAINTENANCE OF CHROMOSOMES SMC FAMILY MEMBER"/>
    <property type="match status" value="1"/>
</dbReference>
<dbReference type="GO" id="GO:0005634">
    <property type="term" value="C:nucleus"/>
    <property type="evidence" value="ECO:0007669"/>
    <property type="project" value="UniProtKB-SubCell"/>
</dbReference>
<evidence type="ECO:0000256" key="3">
    <source>
        <dbReference type="PIRNR" id="PIRNR005719"/>
    </source>
</evidence>
<dbReference type="Gene3D" id="3.40.50.300">
    <property type="entry name" value="P-loop containing nucleotide triphosphate hydrolases"/>
    <property type="match status" value="2"/>
</dbReference>
<dbReference type="Pfam" id="PF06470">
    <property type="entry name" value="SMC_hinge"/>
    <property type="match status" value="1"/>
</dbReference>
<evidence type="ECO:0000259" key="5">
    <source>
        <dbReference type="Pfam" id="PF02463"/>
    </source>
</evidence>
<dbReference type="InterPro" id="IPR010935">
    <property type="entry name" value="SMC_hinge"/>
</dbReference>
<reference evidence="8" key="1">
    <citation type="submission" date="2017-02" db="UniProtKB">
        <authorList>
            <consortium name="WormBaseParasite"/>
        </authorList>
    </citation>
    <scope>IDENTIFICATION</scope>
</reference>
<keyword evidence="3" id="KW-0539">Nucleus</keyword>
<dbReference type="SUPFAM" id="SSF52540">
    <property type="entry name" value="P-loop containing nucleoside triphosphate hydrolases"/>
    <property type="match status" value="2"/>
</dbReference>
<comment type="similarity">
    <text evidence="3">Belongs to the SMC family.</text>
</comment>
<dbReference type="AlphaFoldDB" id="A0A0N5C8C2"/>
<dbReference type="GO" id="GO:0032991">
    <property type="term" value="C:protein-containing complex"/>
    <property type="evidence" value="ECO:0007669"/>
    <property type="project" value="UniProtKB-ARBA"/>
</dbReference>
<dbReference type="GO" id="GO:0051276">
    <property type="term" value="P:chromosome organization"/>
    <property type="evidence" value="ECO:0007669"/>
    <property type="project" value="InterPro"/>
</dbReference>
<name>A0A0N5C8C2_STREA</name>
<keyword evidence="2 4" id="KW-0175">Coiled coil</keyword>
<evidence type="ECO:0000256" key="2">
    <source>
        <dbReference type="ARBA" id="ARBA00023054"/>
    </source>
</evidence>
<feature type="coiled-coil region" evidence="4">
    <location>
        <begin position="742"/>
        <end position="776"/>
    </location>
</feature>
<feature type="coiled-coil region" evidence="4">
    <location>
        <begin position="314"/>
        <end position="477"/>
    </location>
</feature>
<feature type="coiled-coil region" evidence="4">
    <location>
        <begin position="958"/>
        <end position="1009"/>
    </location>
</feature>
<dbReference type="InterPro" id="IPR003395">
    <property type="entry name" value="RecF/RecN/SMC_N"/>
</dbReference>
<dbReference type="GO" id="GO:0005524">
    <property type="term" value="F:ATP binding"/>
    <property type="evidence" value="ECO:0007669"/>
    <property type="project" value="InterPro"/>
</dbReference>
<evidence type="ECO:0000256" key="1">
    <source>
        <dbReference type="ARBA" id="ARBA00004123"/>
    </source>
</evidence>
<accession>A0A0N5C8C2</accession>
<dbReference type="InterPro" id="IPR027417">
    <property type="entry name" value="P-loop_NTPase"/>
</dbReference>
<dbReference type="STRING" id="174720.A0A0N5C8C2"/>
<feature type="domain" description="RecF/RecN/SMC N-terminal" evidence="5">
    <location>
        <begin position="3"/>
        <end position="1166"/>
    </location>
</feature>
<keyword evidence="7" id="KW-1185">Reference proteome</keyword>
<dbReference type="Pfam" id="PF02463">
    <property type="entry name" value="SMC_N"/>
    <property type="match status" value="1"/>
</dbReference>
<dbReference type="GO" id="GO:0005694">
    <property type="term" value="C:chromosome"/>
    <property type="evidence" value="ECO:0007669"/>
    <property type="project" value="InterPro"/>
</dbReference>
<dbReference type="SUPFAM" id="SSF75553">
    <property type="entry name" value="Smc hinge domain"/>
    <property type="match status" value="1"/>
</dbReference>
<dbReference type="InterPro" id="IPR036277">
    <property type="entry name" value="SMC_hinge_sf"/>
</dbReference>
<evidence type="ECO:0000256" key="4">
    <source>
        <dbReference type="SAM" id="Coils"/>
    </source>
</evidence>
<feature type="coiled-coil region" evidence="4">
    <location>
        <begin position="254"/>
        <end position="281"/>
    </location>
</feature>
<dbReference type="WBParaSite" id="SPAL_0001417300.2">
    <property type="protein sequence ID" value="SPAL_0001417300.2"/>
    <property type="gene ID" value="SPAL_0001417300"/>
</dbReference>
<evidence type="ECO:0000313" key="8">
    <source>
        <dbReference type="WBParaSite" id="SPAL_0001417300.2"/>
    </source>
</evidence>
<evidence type="ECO:0000313" key="7">
    <source>
        <dbReference type="Proteomes" id="UP000046392"/>
    </source>
</evidence>
<sequence>MKLEYIRFFHFKTYRGKVTLGPLTQLNAIIGGNGSGKSNIVDGIMFALNADVDKLRVNRMDFLIHGSNTGTPLSNNCSVELEFHEDGEKTLTLTRKFFYNSSEKRSWSDYEINGENVSSESYMFQLSRLNLSGGLNNVVVGQGDIGFIVQMNPLQITNYLEELAGSGETVQKYKSLEEELKRYDTQFKLLTKNKKDSSEERKVMEMLEEKEQKKISFDTQLCEITKKKVNLETFKFLSDLSKMKEQLVLCEKDIGEKDKKIQESKDKLIEYKRREQELLASKKMNYRNLIGHRKQFCRMTRNLHEMESKCITRKKRIEDNLKRQENYRNEEKNLREKGKELDNQISEYTRELEKVRNAYQSILEMDSHRMVMTKEFKELDCLYSSRNSFLEISMKNKETNIEQLKKNLQIDSSKLEELQNGELILRDKIKSLEDEIACLVNDKKNYEDKFSECKSTQEELFNNIASAGRDIQKIEDKIQHTKLDIAKKDKLRRLTAKDSKTKETVKKLKNLFGSSVLGRLEDLLKCKDVLYSDLFYSFIFDVRNTIVVKDFDSVLDCITFINQNNIERTVILSLDSLQVPDDVIGRSKVYTSDNFRPIKPFIVSSIEGTEKLVEYICNNIIFCDEIDVATSLRKDSRFDKCKIVINDGTIFYKKRIQLNAIKPNILSETNSYNEKIIELKNLEQQLASTKDKECGIKIELNEIESKIRNINESIKTRSTIINGKLLEKSKFSNELKCLELEENILMKNISENNNNLKKVENELDELTKSKTSLRDDIFHDFMKKYNVESLNPQDYLSTAPDVSKVMHKLQSKVNCLQERKDSLKISGYSERLSLLEIELQGVAKEVEDLENNIKELSNSLATVEKGISDYEESVKTDDNELKIINKSINDVKSQLDILKGGSAETIQSLNFQIIDLKKKISTNVRKYSYINVDESFSIESFNKSYLNTEYGELFEESLDDLLKEALKAEKRLVTAITKLDFSDAHKIQFELLKGKISSLDNELNEIKVKRAKCTELFRKIKIERKKKFENLCNLLNEKMKEFMYKLFGSFDCSFYIQSNMSSAEPYLGETQIYCQLPRKQLRELSQLSTGEKKLVSLSMILACHQIKLPPFLIFDEVDANMDHERLKYLVATLKSFHHDVQFIVVSHIEEVFNQCGMIFGTIDNKKDEIQFTDILIVDMEGFD</sequence>
<comment type="subcellular location">
    <subcellularLocation>
        <location evidence="1 3">Nucleus</location>
    </subcellularLocation>
</comment>